<dbReference type="InterPro" id="IPR029787">
    <property type="entry name" value="Nucleotide_cyclase"/>
</dbReference>
<dbReference type="PANTHER" id="PTHR45138">
    <property type="entry name" value="REGULATORY COMPONENTS OF SENSORY TRANSDUCTION SYSTEM"/>
    <property type="match status" value="1"/>
</dbReference>
<evidence type="ECO:0000313" key="7">
    <source>
        <dbReference type="Proteomes" id="UP001210678"/>
    </source>
</evidence>
<reference evidence="6 7" key="1">
    <citation type="submission" date="2023-01" db="EMBL/GenBank/DDBJ databases">
        <title>Vibrio sp. KJ40-1 sp.nov, isolated from marine algae.</title>
        <authorList>
            <person name="Butt M."/>
            <person name="Kim J.M.J."/>
            <person name="Jeon C.O.C."/>
        </authorList>
    </citation>
    <scope>NUCLEOTIDE SEQUENCE [LARGE SCALE GENOMIC DNA]</scope>
    <source>
        <strain evidence="6 7">KJ40-1</strain>
    </source>
</reference>
<dbReference type="InterPro" id="IPR050469">
    <property type="entry name" value="Diguanylate_Cyclase"/>
</dbReference>
<feature type="coiled-coil region" evidence="3">
    <location>
        <begin position="254"/>
        <end position="281"/>
    </location>
</feature>
<dbReference type="SUPFAM" id="SSF55073">
    <property type="entry name" value="Nucleotide cyclase"/>
    <property type="match status" value="1"/>
</dbReference>
<dbReference type="EMBL" id="JAQLOI010000003">
    <property type="protein sequence ID" value="MDB1125913.1"/>
    <property type="molecule type" value="Genomic_DNA"/>
</dbReference>
<protein>
    <recommendedName>
        <fullName evidence="1">diguanylate cyclase</fullName>
        <ecNumber evidence="1">2.7.7.65</ecNumber>
    </recommendedName>
</protein>
<dbReference type="Pfam" id="PF00990">
    <property type="entry name" value="GGDEF"/>
    <property type="match status" value="1"/>
</dbReference>
<keyword evidence="4" id="KW-1133">Transmembrane helix</keyword>
<dbReference type="GO" id="GO:0052621">
    <property type="term" value="F:diguanylate cyclase activity"/>
    <property type="evidence" value="ECO:0007669"/>
    <property type="project" value="UniProtKB-EC"/>
</dbReference>
<dbReference type="InterPro" id="IPR043128">
    <property type="entry name" value="Rev_trsase/Diguanyl_cyclase"/>
</dbReference>
<evidence type="ECO:0000259" key="5">
    <source>
        <dbReference type="PROSITE" id="PS50887"/>
    </source>
</evidence>
<evidence type="ECO:0000256" key="4">
    <source>
        <dbReference type="SAM" id="Phobius"/>
    </source>
</evidence>
<dbReference type="EC" id="2.7.7.65" evidence="1"/>
<evidence type="ECO:0000256" key="3">
    <source>
        <dbReference type="SAM" id="Coils"/>
    </source>
</evidence>
<evidence type="ECO:0000313" key="6">
    <source>
        <dbReference type="EMBL" id="MDB1125913.1"/>
    </source>
</evidence>
<keyword evidence="6" id="KW-0548">Nucleotidyltransferase</keyword>
<keyword evidence="4" id="KW-0472">Membrane</keyword>
<keyword evidence="6" id="KW-0808">Transferase</keyword>
<dbReference type="RefSeq" id="WP_272140058.1">
    <property type="nucleotide sequence ID" value="NZ_JAQLOI010000003.1"/>
</dbReference>
<sequence length="510" mass="58587">MTKTKPLIKRNIVRRVILGYVLALSFTIVIVFLAFTGLNKINATVDDITNRLTETRNLAQGIDNKLQLVGFYTDRYQRLYHQVDLDSFNEKVLDLKASLDSISVLISDEVTLDMVHYIQRETDIYLKEFEEITKLIMYQQSLLSTIFLKQELLVENQLSAIRINVGIVQVPDIYFSFGNARASFELMRLQQSKYLSKNDEKYFVMFKNNYELSTDAFSDLIQAMTKASIHSDIVNNAMKAQEELRIYYNTFLDIHRANISLRRLSKKLDDHELKVVQTSSKIAMRIEDEYKKGNNLTQELVRTTQLQLLAAVIIAILINLALIYVVLRKIIAPIFQELQDLSNLDGLTQVANRRAFDIGLEREGIRAKREGKPLSLIMCDVDYFKKYNDEYGHQLGDLCLKRVAASINNTCNRPEHFVARYGGEEFVIILPNTSAKMALDIAEKMRLSIEGLKVPHRTSSINAFVTISMGVATMTDKEEIPTETLISYSDRALYKAKRNNRNCVLHYNDI</sequence>
<proteinExistence type="predicted"/>
<keyword evidence="3" id="KW-0175">Coiled coil</keyword>
<name>A0ABT4YWM7_9VIBR</name>
<comment type="catalytic activity">
    <reaction evidence="2">
        <text>2 GTP = 3',3'-c-di-GMP + 2 diphosphate</text>
        <dbReference type="Rhea" id="RHEA:24898"/>
        <dbReference type="ChEBI" id="CHEBI:33019"/>
        <dbReference type="ChEBI" id="CHEBI:37565"/>
        <dbReference type="ChEBI" id="CHEBI:58805"/>
        <dbReference type="EC" id="2.7.7.65"/>
    </reaction>
</comment>
<organism evidence="6 7">
    <name type="scientific">Vibrio algarum</name>
    <dbReference type="NCBI Taxonomy" id="3020714"/>
    <lineage>
        <taxon>Bacteria</taxon>
        <taxon>Pseudomonadati</taxon>
        <taxon>Pseudomonadota</taxon>
        <taxon>Gammaproteobacteria</taxon>
        <taxon>Vibrionales</taxon>
        <taxon>Vibrionaceae</taxon>
        <taxon>Vibrio</taxon>
    </lineage>
</organism>
<dbReference type="InterPro" id="IPR000160">
    <property type="entry name" value="GGDEF_dom"/>
</dbReference>
<feature type="domain" description="GGDEF" evidence="5">
    <location>
        <begin position="372"/>
        <end position="509"/>
    </location>
</feature>
<gene>
    <name evidence="6" type="ORF">PGX00_20515</name>
</gene>
<evidence type="ECO:0000256" key="1">
    <source>
        <dbReference type="ARBA" id="ARBA00012528"/>
    </source>
</evidence>
<dbReference type="SMART" id="SM00267">
    <property type="entry name" value="GGDEF"/>
    <property type="match status" value="1"/>
</dbReference>
<accession>A0ABT4YWM7</accession>
<dbReference type="PROSITE" id="PS50887">
    <property type="entry name" value="GGDEF"/>
    <property type="match status" value="1"/>
</dbReference>
<dbReference type="CDD" id="cd01949">
    <property type="entry name" value="GGDEF"/>
    <property type="match status" value="1"/>
</dbReference>
<keyword evidence="4" id="KW-0812">Transmembrane</keyword>
<dbReference type="NCBIfam" id="TIGR00254">
    <property type="entry name" value="GGDEF"/>
    <property type="match status" value="1"/>
</dbReference>
<evidence type="ECO:0000256" key="2">
    <source>
        <dbReference type="ARBA" id="ARBA00034247"/>
    </source>
</evidence>
<comment type="caution">
    <text evidence="6">The sequence shown here is derived from an EMBL/GenBank/DDBJ whole genome shotgun (WGS) entry which is preliminary data.</text>
</comment>
<feature type="transmembrane region" description="Helical" evidence="4">
    <location>
        <begin position="12"/>
        <end position="35"/>
    </location>
</feature>
<dbReference type="PANTHER" id="PTHR45138:SF9">
    <property type="entry name" value="DIGUANYLATE CYCLASE DGCM-RELATED"/>
    <property type="match status" value="1"/>
</dbReference>
<dbReference type="Gene3D" id="3.30.70.270">
    <property type="match status" value="1"/>
</dbReference>
<feature type="transmembrane region" description="Helical" evidence="4">
    <location>
        <begin position="306"/>
        <end position="327"/>
    </location>
</feature>
<keyword evidence="7" id="KW-1185">Reference proteome</keyword>
<dbReference type="Proteomes" id="UP001210678">
    <property type="component" value="Unassembled WGS sequence"/>
</dbReference>